<dbReference type="BioCyc" id="PMAR59922:G1G80-1356-MONOMER"/>
<evidence type="ECO:0000313" key="1">
    <source>
        <dbReference type="EMBL" id="ABM78305.1"/>
    </source>
</evidence>
<dbReference type="InterPro" id="IPR053205">
    <property type="entry name" value="GHMP_kinase_L-arabinokinase"/>
</dbReference>
<dbReference type="PANTHER" id="PTHR38134">
    <property type="entry name" value="SLR1395 PROTEIN"/>
    <property type="match status" value="1"/>
</dbReference>
<evidence type="ECO:0000313" key="2">
    <source>
        <dbReference type="Proteomes" id="UP000002274"/>
    </source>
</evidence>
<dbReference type="HOGENOM" id="CLU_044082_0_0_3"/>
<dbReference type="AlphaFoldDB" id="A2C9Z5"/>
<dbReference type="KEGG" id="pmf:P9303_15611"/>
<dbReference type="PANTHER" id="PTHR38134:SF2">
    <property type="entry name" value="GALACTOKINASE"/>
    <property type="match status" value="1"/>
</dbReference>
<sequence length="358" mass="39163">MLIYLCLSSHGYGHAARQASVLIELHRLQPQWRLVVSTDVDSQFLNLALQGVPFEHRKLRWDVGMVQANALAIDQIATLKALQELEQHIPAQIAAEVSWIQSQHMSVLVLADIPPAAAELADQLGVPLVWMGNFGWDEIYAPLGDSFLTHAEAAAAEYSRGQKLLRCPFSLAMDWGLPEQSLGITASSPRSLPLGLQQKLESFKGPIVMVGFGGLGLALDSELFQRWPDHLFLMPKPRSVGTFLSMQTPGNVFYLPRSIRVVDALPYCSRHLGKPGYSSFCEAISLGVGLHVVLREGFAESRALINGLQSHAAHRLLERESLELGEWELDQPLIPAAQQPLEVDGSMAAASAVVELAA</sequence>
<gene>
    <name evidence="1" type="ordered locus">P9303_15611</name>
</gene>
<name>A2C9Z5_PROM3</name>
<accession>A2C9Z5</accession>
<evidence type="ECO:0008006" key="3">
    <source>
        <dbReference type="Google" id="ProtNLM"/>
    </source>
</evidence>
<dbReference type="Proteomes" id="UP000002274">
    <property type="component" value="Chromosome"/>
</dbReference>
<dbReference type="SUPFAM" id="SSF53756">
    <property type="entry name" value="UDP-Glycosyltransferase/glycogen phosphorylase"/>
    <property type="match status" value="1"/>
</dbReference>
<protein>
    <recommendedName>
        <fullName evidence="3">Glycosyl transferase</fullName>
    </recommendedName>
</protein>
<proteinExistence type="predicted"/>
<dbReference type="EMBL" id="CP000554">
    <property type="protein sequence ID" value="ABM78305.1"/>
    <property type="molecule type" value="Genomic_DNA"/>
</dbReference>
<dbReference type="STRING" id="59922.P9303_15611"/>
<organism evidence="1 2">
    <name type="scientific">Prochlorococcus marinus (strain MIT 9303)</name>
    <dbReference type="NCBI Taxonomy" id="59922"/>
    <lineage>
        <taxon>Bacteria</taxon>
        <taxon>Bacillati</taxon>
        <taxon>Cyanobacteriota</taxon>
        <taxon>Cyanophyceae</taxon>
        <taxon>Synechococcales</taxon>
        <taxon>Prochlorococcaceae</taxon>
        <taxon>Prochlorococcus</taxon>
    </lineage>
</organism>
<reference evidence="1 2" key="1">
    <citation type="journal article" date="2007" name="PLoS Genet.">
        <title>Patterns and implications of gene gain and loss in the evolution of Prochlorococcus.</title>
        <authorList>
            <person name="Kettler G.C."/>
            <person name="Martiny A.C."/>
            <person name="Huang K."/>
            <person name="Zucker J."/>
            <person name="Coleman M.L."/>
            <person name="Rodrigue S."/>
            <person name="Chen F."/>
            <person name="Lapidus A."/>
            <person name="Ferriera S."/>
            <person name="Johnson J."/>
            <person name="Steglich C."/>
            <person name="Church G.M."/>
            <person name="Richardson P."/>
            <person name="Chisholm S.W."/>
        </authorList>
    </citation>
    <scope>NUCLEOTIDE SEQUENCE [LARGE SCALE GENOMIC DNA]</scope>
    <source>
        <strain evidence="1 2">MIT 9303</strain>
    </source>
</reference>
<dbReference type="RefSeq" id="WP_011826196.1">
    <property type="nucleotide sequence ID" value="NC_008820.1"/>
</dbReference>